<dbReference type="Proteomes" id="UP000324748">
    <property type="component" value="Unassembled WGS sequence"/>
</dbReference>
<dbReference type="AlphaFoldDB" id="A0A5B0LQ30"/>
<evidence type="ECO:0000313" key="4">
    <source>
        <dbReference type="Proteomes" id="UP000325313"/>
    </source>
</evidence>
<dbReference type="EMBL" id="VSWC01000196">
    <property type="protein sequence ID" value="KAA1066176.1"/>
    <property type="molecule type" value="Genomic_DNA"/>
</dbReference>
<evidence type="ECO:0000313" key="3">
    <source>
        <dbReference type="Proteomes" id="UP000324748"/>
    </source>
</evidence>
<gene>
    <name evidence="1" type="ORF">PGT21_024086</name>
    <name evidence="2" type="ORF">PGTUg99_010590</name>
</gene>
<protein>
    <submittedName>
        <fullName evidence="1">Uncharacterized protein</fullName>
    </submittedName>
</protein>
<comment type="caution">
    <text evidence="1">The sequence shown here is derived from an EMBL/GenBank/DDBJ whole genome shotgun (WGS) entry which is preliminary data.</text>
</comment>
<organism evidence="1 3">
    <name type="scientific">Puccinia graminis f. sp. tritici</name>
    <dbReference type="NCBI Taxonomy" id="56615"/>
    <lineage>
        <taxon>Eukaryota</taxon>
        <taxon>Fungi</taxon>
        <taxon>Dikarya</taxon>
        <taxon>Basidiomycota</taxon>
        <taxon>Pucciniomycotina</taxon>
        <taxon>Pucciniomycetes</taxon>
        <taxon>Pucciniales</taxon>
        <taxon>Pucciniaceae</taxon>
        <taxon>Puccinia</taxon>
    </lineage>
</organism>
<evidence type="ECO:0000313" key="1">
    <source>
        <dbReference type="EMBL" id="KAA1066176.1"/>
    </source>
</evidence>
<evidence type="ECO:0000313" key="2">
    <source>
        <dbReference type="EMBL" id="KAA1072653.1"/>
    </source>
</evidence>
<proteinExistence type="predicted"/>
<keyword evidence="3" id="KW-1185">Reference proteome</keyword>
<reference evidence="3 4" key="1">
    <citation type="submission" date="2019-05" db="EMBL/GenBank/DDBJ databases">
        <title>Emergence of the Ug99 lineage of the wheat stem rust pathogen through somatic hybridization.</title>
        <authorList>
            <person name="Li F."/>
            <person name="Upadhyaya N.M."/>
            <person name="Sperschneider J."/>
            <person name="Matny O."/>
            <person name="Nguyen-Phuc H."/>
            <person name="Mago R."/>
            <person name="Raley C."/>
            <person name="Miller M.E."/>
            <person name="Silverstein K.A.T."/>
            <person name="Henningsen E."/>
            <person name="Hirsch C.D."/>
            <person name="Visser B."/>
            <person name="Pretorius Z.A."/>
            <person name="Steffenson B.J."/>
            <person name="Schwessinger B."/>
            <person name="Dodds P.N."/>
            <person name="Figueroa M."/>
        </authorList>
    </citation>
    <scope>NUCLEOTIDE SEQUENCE [LARGE SCALE GENOMIC DNA]</scope>
    <source>
        <strain evidence="1">21-0</strain>
        <strain evidence="2 4">Ug99</strain>
    </source>
</reference>
<sequence length="73" mass="8026">MSRNGGNVVIGKGIGTSDNLSAYRQRLSSYPFDIDHTFIRPATTASLTCNCFKDGRQDGHSYILLLRPDGFSD</sequence>
<dbReference type="Proteomes" id="UP000325313">
    <property type="component" value="Unassembled WGS sequence"/>
</dbReference>
<dbReference type="EMBL" id="VDEP01000477">
    <property type="protein sequence ID" value="KAA1072653.1"/>
    <property type="molecule type" value="Genomic_DNA"/>
</dbReference>
<accession>A0A5B0LQ30</accession>
<name>A0A5B0LQ30_PUCGR</name>